<evidence type="ECO:0000313" key="4">
    <source>
        <dbReference type="Proteomes" id="UP001589865"/>
    </source>
</evidence>
<keyword evidence="1" id="KW-0573">Peptidoglycan synthesis</keyword>
<gene>
    <name evidence="3" type="ORF">ACFFGY_18765</name>
</gene>
<proteinExistence type="predicted"/>
<keyword evidence="1" id="KW-0133">Cell shape</keyword>
<comment type="caution">
    <text evidence="3">The sequence shown here is derived from an EMBL/GenBank/DDBJ whole genome shotgun (WGS) entry which is preliminary data.</text>
</comment>
<feature type="domain" description="L,D-TPase catalytic" evidence="2">
    <location>
        <begin position="1"/>
        <end position="170"/>
    </location>
</feature>
<dbReference type="Pfam" id="PF03734">
    <property type="entry name" value="YkuD"/>
    <property type="match status" value="1"/>
</dbReference>
<dbReference type="PROSITE" id="PS52029">
    <property type="entry name" value="LD_TPASE"/>
    <property type="match status" value="1"/>
</dbReference>
<dbReference type="RefSeq" id="WP_377046051.1">
    <property type="nucleotide sequence ID" value="NZ_JBHLUN010000014.1"/>
</dbReference>
<feature type="active site" description="Proton donor/acceptor" evidence="1">
    <location>
        <position position="134"/>
    </location>
</feature>
<protein>
    <submittedName>
        <fullName evidence="3">L,D-transpeptidase</fullName>
    </submittedName>
</protein>
<evidence type="ECO:0000256" key="1">
    <source>
        <dbReference type="PROSITE-ProRule" id="PRU01373"/>
    </source>
</evidence>
<evidence type="ECO:0000259" key="2">
    <source>
        <dbReference type="PROSITE" id="PS52029"/>
    </source>
</evidence>
<reference evidence="3 4" key="1">
    <citation type="submission" date="2024-09" db="EMBL/GenBank/DDBJ databases">
        <authorList>
            <person name="Sun Q."/>
            <person name="Mori K."/>
        </authorList>
    </citation>
    <scope>NUCLEOTIDE SEQUENCE [LARGE SCALE GENOMIC DNA]</scope>
    <source>
        <strain evidence="3 4">TBRC 5777</strain>
    </source>
</reference>
<dbReference type="Proteomes" id="UP001589865">
    <property type="component" value="Unassembled WGS sequence"/>
</dbReference>
<dbReference type="InterPro" id="IPR005490">
    <property type="entry name" value="LD_TPept_cat_dom"/>
</dbReference>
<dbReference type="EMBL" id="JBHLUN010000014">
    <property type="protein sequence ID" value="MFC0410301.1"/>
    <property type="molecule type" value="Genomic_DNA"/>
</dbReference>
<sequence length="170" mass="18413">MIALVLPDAPGARTGRLVIERDSWPCALGAGGIRADKAEGDGATPVGRLPLRRVLYRADRLSPPRCAVPVEPIAPTDGWCDDATHPDYNRAVRLPHPARHEELWRSDGLYDVVGVLGWNDAPVVRGRGSAIFLHVARPDLRPTEGCVALPLPDLLRVLAMGLTDLEVRQG</sequence>
<dbReference type="PANTHER" id="PTHR38589:SF1">
    <property type="entry name" value="BLR0621 PROTEIN"/>
    <property type="match status" value="1"/>
</dbReference>
<dbReference type="PANTHER" id="PTHR38589">
    <property type="entry name" value="BLR0621 PROTEIN"/>
    <property type="match status" value="1"/>
</dbReference>
<accession>A0ABV6JX53</accession>
<evidence type="ECO:0000313" key="3">
    <source>
        <dbReference type="EMBL" id="MFC0410301.1"/>
    </source>
</evidence>
<feature type="active site" description="Nucleophile" evidence="1">
    <location>
        <position position="146"/>
    </location>
</feature>
<comment type="pathway">
    <text evidence="1">Cell wall biogenesis; peptidoglycan biosynthesis.</text>
</comment>
<keyword evidence="1" id="KW-0961">Cell wall biogenesis/degradation</keyword>
<organism evidence="3 4">
    <name type="scientific">Roseomonas elaeocarpi</name>
    <dbReference type="NCBI Taxonomy" id="907779"/>
    <lineage>
        <taxon>Bacteria</taxon>
        <taxon>Pseudomonadati</taxon>
        <taxon>Pseudomonadota</taxon>
        <taxon>Alphaproteobacteria</taxon>
        <taxon>Acetobacterales</taxon>
        <taxon>Roseomonadaceae</taxon>
        <taxon>Roseomonas</taxon>
    </lineage>
</organism>
<name>A0ABV6JX53_9PROT</name>
<keyword evidence="4" id="KW-1185">Reference proteome</keyword>